<sequence>MKIMNARFKMVLLMKFFLSSYLHAYDFIPCNSEQLHGCVSEILSSINIRHYEYCNLEQVYFGKESVTQDEFYVLTCPYDKLFFKQSKNTFQNNNVIINYLLQNCLSNLCSSLVKPIAEVHALNKTSPAHYLVYPHINGDTLSTLKEQMFQGELNKGRLNILYRTIGLTLGTMHKSGVSEEVDDFISLKSHLVHGDLHSSNIIIKSNNNIHFVDIDGLSESLKEPQYLTKDIHSVTLQVLPTHILLLDDPSLAAWVVAIPEFVNSFTEGYCSSMSAIEYNHCDSQIRNYIIMLLKKTYRSFLAKDNLASDDELEPVYINSYVLENRLRQLL</sequence>
<keyword evidence="1" id="KW-0732">Signal</keyword>
<proteinExistence type="predicted"/>
<gene>
    <name evidence="2" type="ORF">NX722_15940</name>
</gene>
<dbReference type="Gene3D" id="1.10.510.10">
    <property type="entry name" value="Transferase(Phosphotransferase) domain 1"/>
    <property type="match status" value="1"/>
</dbReference>
<evidence type="ECO:0000313" key="3">
    <source>
        <dbReference type="Proteomes" id="UP001209854"/>
    </source>
</evidence>
<dbReference type="InterPro" id="IPR011009">
    <property type="entry name" value="Kinase-like_dom_sf"/>
</dbReference>
<dbReference type="Proteomes" id="UP001209854">
    <property type="component" value="Unassembled WGS sequence"/>
</dbReference>
<feature type="signal peptide" evidence="1">
    <location>
        <begin position="1"/>
        <end position="24"/>
    </location>
</feature>
<dbReference type="EMBL" id="JAPFCC010000001">
    <property type="protein sequence ID" value="MCW7554081.1"/>
    <property type="molecule type" value="Genomic_DNA"/>
</dbReference>
<accession>A0ABT3MXH1</accession>
<dbReference type="RefSeq" id="WP_262563816.1">
    <property type="nucleotide sequence ID" value="NZ_JAPFCC010000001.1"/>
</dbReference>
<evidence type="ECO:0008006" key="4">
    <source>
        <dbReference type="Google" id="ProtNLM"/>
    </source>
</evidence>
<organism evidence="2 3">
    <name type="scientific">Endozoicomonas gorgoniicola</name>
    <dbReference type="NCBI Taxonomy" id="1234144"/>
    <lineage>
        <taxon>Bacteria</taxon>
        <taxon>Pseudomonadati</taxon>
        <taxon>Pseudomonadota</taxon>
        <taxon>Gammaproteobacteria</taxon>
        <taxon>Oceanospirillales</taxon>
        <taxon>Endozoicomonadaceae</taxon>
        <taxon>Endozoicomonas</taxon>
    </lineage>
</organism>
<evidence type="ECO:0000313" key="2">
    <source>
        <dbReference type="EMBL" id="MCW7554081.1"/>
    </source>
</evidence>
<keyword evidence="3" id="KW-1185">Reference proteome</keyword>
<name>A0ABT3MXH1_9GAMM</name>
<comment type="caution">
    <text evidence="2">The sequence shown here is derived from an EMBL/GenBank/DDBJ whole genome shotgun (WGS) entry which is preliminary data.</text>
</comment>
<reference evidence="2 3" key="1">
    <citation type="submission" date="2022-10" db="EMBL/GenBank/DDBJ databases">
        <title>High-quality genome sequences of two octocoral-associated bacteria, Endozoicomonas euniceicola EF212 and Endozoicomonas gorgoniicola PS125.</title>
        <authorList>
            <person name="Chiou Y.-J."/>
            <person name="Chen Y.-H."/>
        </authorList>
    </citation>
    <scope>NUCLEOTIDE SEQUENCE [LARGE SCALE GENOMIC DNA]</scope>
    <source>
        <strain evidence="2 3">PS125</strain>
    </source>
</reference>
<evidence type="ECO:0000256" key="1">
    <source>
        <dbReference type="SAM" id="SignalP"/>
    </source>
</evidence>
<protein>
    <recommendedName>
        <fullName evidence="4">Aminoglycoside phosphotransferase domain-containing protein</fullName>
    </recommendedName>
</protein>
<dbReference type="SUPFAM" id="SSF56112">
    <property type="entry name" value="Protein kinase-like (PK-like)"/>
    <property type="match status" value="1"/>
</dbReference>
<feature type="chain" id="PRO_5045878846" description="Aminoglycoside phosphotransferase domain-containing protein" evidence="1">
    <location>
        <begin position="25"/>
        <end position="330"/>
    </location>
</feature>